<dbReference type="GO" id="GO:0006145">
    <property type="term" value="P:purine nucleobase catabolic process"/>
    <property type="evidence" value="ECO:0007669"/>
    <property type="project" value="TreeGrafter"/>
</dbReference>
<dbReference type="GO" id="GO:0004038">
    <property type="term" value="F:allantoinase activity"/>
    <property type="evidence" value="ECO:0007669"/>
    <property type="project" value="TreeGrafter"/>
</dbReference>
<evidence type="ECO:0000313" key="3">
    <source>
        <dbReference type="EMBL" id="CAA6812191.1"/>
    </source>
</evidence>
<dbReference type="InterPro" id="IPR050138">
    <property type="entry name" value="DHOase/Allantoinase_Hydrolase"/>
</dbReference>
<dbReference type="Gene3D" id="3.20.20.140">
    <property type="entry name" value="Metal-dependent hydrolases"/>
    <property type="match status" value="1"/>
</dbReference>
<dbReference type="AlphaFoldDB" id="A0A6S6SYN9"/>
<dbReference type="Pfam" id="PF01979">
    <property type="entry name" value="Amidohydro_1"/>
    <property type="match status" value="1"/>
</dbReference>
<dbReference type="GO" id="GO:0006221">
    <property type="term" value="P:pyrimidine nucleotide biosynthetic process"/>
    <property type="evidence" value="ECO:0007669"/>
    <property type="project" value="UniProtKB-KW"/>
</dbReference>
<dbReference type="EC" id="3.5.2.3" evidence="3"/>
<dbReference type="SUPFAM" id="SSF51338">
    <property type="entry name" value="Composite domain of metallo-dependent hydrolases"/>
    <property type="match status" value="1"/>
</dbReference>
<name>A0A6S6SYN9_9GAMM</name>
<keyword evidence="3" id="KW-0378">Hydrolase</keyword>
<gene>
    <name evidence="3" type="ORF">HELGO_WM38693</name>
</gene>
<evidence type="ECO:0000256" key="1">
    <source>
        <dbReference type="ARBA" id="ARBA00022975"/>
    </source>
</evidence>
<dbReference type="Gene3D" id="2.30.40.10">
    <property type="entry name" value="Urease, subunit C, domain 1"/>
    <property type="match status" value="1"/>
</dbReference>
<dbReference type="CDD" id="cd01317">
    <property type="entry name" value="DHOase_IIa"/>
    <property type="match status" value="1"/>
</dbReference>
<dbReference type="NCBIfam" id="NF005791">
    <property type="entry name" value="PRK07627.1"/>
    <property type="match status" value="1"/>
</dbReference>
<dbReference type="InterPro" id="IPR011059">
    <property type="entry name" value="Metal-dep_hydrolase_composite"/>
</dbReference>
<protein>
    <submittedName>
        <fullName evidence="3">Dihydroorotase (EC)</fullName>
        <ecNumber evidence="3">3.5.2.3</ecNumber>
    </submittedName>
</protein>
<dbReference type="NCBIfam" id="TIGR00857">
    <property type="entry name" value="pyrC_multi"/>
    <property type="match status" value="1"/>
</dbReference>
<dbReference type="InterPro" id="IPR006680">
    <property type="entry name" value="Amidohydro-rel"/>
</dbReference>
<dbReference type="PANTHER" id="PTHR43668">
    <property type="entry name" value="ALLANTOINASE"/>
    <property type="match status" value="1"/>
</dbReference>
<sequence length="425" mass="45277">MSLLIRNARVLDPASGTDAVMDVCVENGEIHSMGENINGFPGAEVIDASQQWLIPGAVDLGSWLREPGLDHKATLATETSAAAASGVTTLCYQPEPGASVDNSAQVNLIQDLSDAQGRANVQVIGNITHQLAGETLSNMGGLKRAGCVAVTNGWQPYADLDVMRKAMEYATTHDLTVFVYPLEHALANKGFMHEGAVSTRLGLPGIPAAAETVAVAQTLSLMELTGTRVHFCRLSAAGSVRLLRQAKQSGLAVSADVAAHQLFLTETDLMDYNPLCHVRPPLRAESDRVALLEGLADGTIDAICSDHQPHETDAKLAPFQQTEPGIAGLETLLPLTMRLVEDGTLSGLEALNKITFQPARIIGSEAGRITQNAQADLVLFDPDALWTFTLETMRSQGKNSPFENWAFQGSVSHTFLAGQPVYSAT</sequence>
<dbReference type="PANTHER" id="PTHR43668:SF2">
    <property type="entry name" value="ALLANTOINASE"/>
    <property type="match status" value="1"/>
</dbReference>
<dbReference type="GO" id="GO:0046872">
    <property type="term" value="F:metal ion binding"/>
    <property type="evidence" value="ECO:0007669"/>
    <property type="project" value="InterPro"/>
</dbReference>
<dbReference type="GO" id="GO:0005737">
    <property type="term" value="C:cytoplasm"/>
    <property type="evidence" value="ECO:0007669"/>
    <property type="project" value="TreeGrafter"/>
</dbReference>
<proteinExistence type="predicted"/>
<dbReference type="InterPro" id="IPR032466">
    <property type="entry name" value="Metal_Hydrolase"/>
</dbReference>
<feature type="domain" description="Amidohydrolase-related" evidence="2">
    <location>
        <begin position="58"/>
        <end position="421"/>
    </location>
</feature>
<evidence type="ECO:0000259" key="2">
    <source>
        <dbReference type="Pfam" id="PF01979"/>
    </source>
</evidence>
<dbReference type="SUPFAM" id="SSF51556">
    <property type="entry name" value="Metallo-dependent hydrolases"/>
    <property type="match status" value="1"/>
</dbReference>
<reference evidence="3" key="1">
    <citation type="submission" date="2020-01" db="EMBL/GenBank/DDBJ databases">
        <authorList>
            <person name="Meier V. D."/>
            <person name="Meier V D."/>
        </authorList>
    </citation>
    <scope>NUCLEOTIDE SEQUENCE</scope>
    <source>
        <strain evidence="3">HLG_WM_MAG_08</strain>
    </source>
</reference>
<organism evidence="3">
    <name type="scientific">uncultured Thiotrichaceae bacterium</name>
    <dbReference type="NCBI Taxonomy" id="298394"/>
    <lineage>
        <taxon>Bacteria</taxon>
        <taxon>Pseudomonadati</taxon>
        <taxon>Pseudomonadota</taxon>
        <taxon>Gammaproteobacteria</taxon>
        <taxon>Thiotrichales</taxon>
        <taxon>Thiotrichaceae</taxon>
        <taxon>environmental samples</taxon>
    </lineage>
</organism>
<dbReference type="EMBL" id="CACVAV010000195">
    <property type="protein sequence ID" value="CAA6812191.1"/>
    <property type="molecule type" value="Genomic_DNA"/>
</dbReference>
<dbReference type="GO" id="GO:0004151">
    <property type="term" value="F:dihydroorotase activity"/>
    <property type="evidence" value="ECO:0007669"/>
    <property type="project" value="UniProtKB-EC"/>
</dbReference>
<keyword evidence="1" id="KW-0665">Pyrimidine biosynthesis</keyword>
<accession>A0A6S6SYN9</accession>
<dbReference type="InterPro" id="IPR004722">
    <property type="entry name" value="DHOase"/>
</dbReference>